<evidence type="ECO:0000256" key="4">
    <source>
        <dbReference type="ARBA" id="ARBA00022679"/>
    </source>
</evidence>
<feature type="domain" description="Aminotransferase class I/classII large" evidence="7">
    <location>
        <begin position="36"/>
        <end position="396"/>
    </location>
</feature>
<dbReference type="GO" id="GO:0006520">
    <property type="term" value="P:amino acid metabolic process"/>
    <property type="evidence" value="ECO:0007669"/>
    <property type="project" value="InterPro"/>
</dbReference>
<dbReference type="STRING" id="1391654.AKJ09_11325"/>
<evidence type="ECO:0000256" key="6">
    <source>
        <dbReference type="RuleBase" id="RU000481"/>
    </source>
</evidence>
<dbReference type="RefSeq" id="WP_146655245.1">
    <property type="nucleotide sequence ID" value="NZ_CP012333.1"/>
</dbReference>
<evidence type="ECO:0000256" key="1">
    <source>
        <dbReference type="ARBA" id="ARBA00001933"/>
    </source>
</evidence>
<dbReference type="PATRIC" id="fig|1391654.3.peg.11496"/>
<comment type="cofactor">
    <cofactor evidence="1 6">
        <name>pyridoxal 5'-phosphate</name>
        <dbReference type="ChEBI" id="CHEBI:597326"/>
    </cofactor>
</comment>
<dbReference type="Proteomes" id="UP000064967">
    <property type="component" value="Chromosome"/>
</dbReference>
<dbReference type="InterPro" id="IPR004838">
    <property type="entry name" value="NHTrfase_class1_PyrdxlP-BS"/>
</dbReference>
<proteinExistence type="inferred from homology"/>
<sequence length="408" mass="43626">MRKLPPLSSTIARMKPAVFAELQARIDRLSARGLDLVPLQIGDTHLAPPPAAQKALTDASGSDTSLFRYGPTAGLAPLREAMAARVRAHGVEVDPQSELLIGNGGTHALFCAARAILDAGDEVLMASPYWPLAPGIFTACGAVPVEVSLSQRLYADPSLDAGALFAAAVGPRTKAIYLISPNNPDGKVLSRTDLERIAAVAREHDLWVFSDEVYADTLFDREHVSIASLPGMRERTVVLGSLSKSHALAGCRIGFAVAPEEVVAAGRRVSTHTAFNVSVAMQRAALAALSDEAFPRKALSTYREARDVAARALEGSPIRFHLAEGATYLLLDFAPAFEAIDRADLARPLLSLLERAVDRGVLLAPGDAFGEEWANTARLCFTAVPLDRLRVGVDRLLDAFDALRRDVP</sequence>
<reference evidence="8 9" key="1">
    <citation type="submission" date="2015-08" db="EMBL/GenBank/DDBJ databases">
        <authorList>
            <person name="Babu N.S."/>
            <person name="Beckwith C.J."/>
            <person name="Beseler K.G."/>
            <person name="Brison A."/>
            <person name="Carone J.V."/>
            <person name="Caskin T.P."/>
            <person name="Diamond M."/>
            <person name="Durham M.E."/>
            <person name="Foxe J.M."/>
            <person name="Go M."/>
            <person name="Henderson B.A."/>
            <person name="Jones I.B."/>
            <person name="McGettigan J.A."/>
            <person name="Micheletti S.J."/>
            <person name="Nasrallah M.E."/>
            <person name="Ortiz D."/>
            <person name="Piller C.R."/>
            <person name="Privatt S.R."/>
            <person name="Schneider S.L."/>
            <person name="Sharp S."/>
            <person name="Smith T.C."/>
            <person name="Stanton J.D."/>
            <person name="Ullery H.E."/>
            <person name="Wilson R.J."/>
            <person name="Serrano M.G."/>
            <person name="Buck G."/>
            <person name="Lee V."/>
            <person name="Wang Y."/>
            <person name="Carvalho R."/>
            <person name="Voegtly L."/>
            <person name="Shi R."/>
            <person name="Duckworth R."/>
            <person name="Johnson A."/>
            <person name="Loviza R."/>
            <person name="Walstead R."/>
            <person name="Shah Z."/>
            <person name="Kiflezghi M."/>
            <person name="Wade K."/>
            <person name="Ball S.L."/>
            <person name="Bradley K.W."/>
            <person name="Asai D.J."/>
            <person name="Bowman C.A."/>
            <person name="Russell D.A."/>
            <person name="Pope W.H."/>
            <person name="Jacobs-Sera D."/>
            <person name="Hendrix R.W."/>
            <person name="Hatfull G.F."/>
        </authorList>
    </citation>
    <scope>NUCLEOTIDE SEQUENCE [LARGE SCALE GENOMIC DNA]</scope>
    <source>
        <strain evidence="8 9">DSM 27648</strain>
    </source>
</reference>
<dbReference type="InterPro" id="IPR050596">
    <property type="entry name" value="AspAT/PAT-like"/>
</dbReference>
<name>A0A0K1QG65_9BACT</name>
<dbReference type="InterPro" id="IPR015424">
    <property type="entry name" value="PyrdxlP-dep_Trfase"/>
</dbReference>
<dbReference type="EMBL" id="CP012333">
    <property type="protein sequence ID" value="AKV04662.1"/>
    <property type="molecule type" value="Genomic_DNA"/>
</dbReference>
<evidence type="ECO:0000256" key="5">
    <source>
        <dbReference type="ARBA" id="ARBA00022898"/>
    </source>
</evidence>
<dbReference type="Pfam" id="PF00155">
    <property type="entry name" value="Aminotran_1_2"/>
    <property type="match status" value="1"/>
</dbReference>
<evidence type="ECO:0000256" key="2">
    <source>
        <dbReference type="ARBA" id="ARBA00007441"/>
    </source>
</evidence>
<dbReference type="SUPFAM" id="SSF53383">
    <property type="entry name" value="PLP-dependent transferases"/>
    <property type="match status" value="1"/>
</dbReference>
<dbReference type="Gene3D" id="3.40.640.10">
    <property type="entry name" value="Type I PLP-dependent aspartate aminotransferase-like (Major domain)"/>
    <property type="match status" value="1"/>
</dbReference>
<gene>
    <name evidence="8" type="ORF">AKJ09_11325</name>
</gene>
<evidence type="ECO:0000256" key="3">
    <source>
        <dbReference type="ARBA" id="ARBA00022576"/>
    </source>
</evidence>
<evidence type="ECO:0000313" key="8">
    <source>
        <dbReference type="EMBL" id="AKV04662.1"/>
    </source>
</evidence>
<dbReference type="KEGG" id="llu:AKJ09_11325"/>
<protein>
    <recommendedName>
        <fullName evidence="6">Aminotransferase</fullName>
        <ecNumber evidence="6">2.6.1.-</ecNumber>
    </recommendedName>
</protein>
<keyword evidence="9" id="KW-1185">Reference proteome</keyword>
<accession>A0A0K1QG65</accession>
<keyword evidence="4 6" id="KW-0808">Transferase</keyword>
<dbReference type="AlphaFoldDB" id="A0A0K1QG65"/>
<dbReference type="GO" id="GO:0030170">
    <property type="term" value="F:pyridoxal phosphate binding"/>
    <property type="evidence" value="ECO:0007669"/>
    <property type="project" value="InterPro"/>
</dbReference>
<dbReference type="PANTHER" id="PTHR46383:SF1">
    <property type="entry name" value="ASPARTATE AMINOTRANSFERASE"/>
    <property type="match status" value="1"/>
</dbReference>
<dbReference type="GO" id="GO:0008483">
    <property type="term" value="F:transaminase activity"/>
    <property type="evidence" value="ECO:0007669"/>
    <property type="project" value="UniProtKB-KW"/>
</dbReference>
<dbReference type="PROSITE" id="PS00105">
    <property type="entry name" value="AA_TRANSFER_CLASS_1"/>
    <property type="match status" value="1"/>
</dbReference>
<keyword evidence="3 6" id="KW-0032">Aminotransferase</keyword>
<comment type="similarity">
    <text evidence="2 6">Belongs to the class-I pyridoxal-phosphate-dependent aminotransferase family.</text>
</comment>
<dbReference type="EC" id="2.6.1.-" evidence="6"/>
<dbReference type="InterPro" id="IPR004839">
    <property type="entry name" value="Aminotransferase_I/II_large"/>
</dbReference>
<dbReference type="CDD" id="cd00609">
    <property type="entry name" value="AAT_like"/>
    <property type="match status" value="1"/>
</dbReference>
<evidence type="ECO:0000313" key="9">
    <source>
        <dbReference type="Proteomes" id="UP000064967"/>
    </source>
</evidence>
<evidence type="ECO:0000259" key="7">
    <source>
        <dbReference type="Pfam" id="PF00155"/>
    </source>
</evidence>
<organism evidence="8 9">
    <name type="scientific">Labilithrix luteola</name>
    <dbReference type="NCBI Taxonomy" id="1391654"/>
    <lineage>
        <taxon>Bacteria</taxon>
        <taxon>Pseudomonadati</taxon>
        <taxon>Myxococcota</taxon>
        <taxon>Polyangia</taxon>
        <taxon>Polyangiales</taxon>
        <taxon>Labilitrichaceae</taxon>
        <taxon>Labilithrix</taxon>
    </lineage>
</organism>
<dbReference type="PANTHER" id="PTHR46383">
    <property type="entry name" value="ASPARTATE AMINOTRANSFERASE"/>
    <property type="match status" value="1"/>
</dbReference>
<dbReference type="InterPro" id="IPR015421">
    <property type="entry name" value="PyrdxlP-dep_Trfase_major"/>
</dbReference>
<dbReference type="OrthoDB" id="9763453at2"/>
<keyword evidence="5" id="KW-0663">Pyridoxal phosphate</keyword>